<dbReference type="Gene3D" id="1.25.40.10">
    <property type="entry name" value="Tetratricopeptide repeat domain"/>
    <property type="match status" value="2"/>
</dbReference>
<dbReference type="InterPro" id="IPR011990">
    <property type="entry name" value="TPR-like_helical_dom_sf"/>
</dbReference>
<dbReference type="STRING" id="35752.SAMN05421541_117139"/>
<dbReference type="InterPro" id="IPR019734">
    <property type="entry name" value="TPR_rpt"/>
</dbReference>
<dbReference type="SMART" id="SM00028">
    <property type="entry name" value="TPR"/>
    <property type="match status" value="5"/>
</dbReference>
<accession>A0A1I2KRY8</accession>
<dbReference type="OrthoDB" id="56388at2"/>
<evidence type="ECO:0008006" key="3">
    <source>
        <dbReference type="Google" id="ProtNLM"/>
    </source>
</evidence>
<dbReference type="Proteomes" id="UP000199645">
    <property type="component" value="Unassembled WGS sequence"/>
</dbReference>
<keyword evidence="2" id="KW-1185">Reference proteome</keyword>
<reference evidence="1 2" key="1">
    <citation type="submission" date="2016-10" db="EMBL/GenBank/DDBJ databases">
        <authorList>
            <person name="de Groot N.N."/>
        </authorList>
    </citation>
    <scope>NUCLEOTIDE SEQUENCE [LARGE SCALE GENOMIC DNA]</scope>
    <source>
        <strain evidence="1 2">DSM 43019</strain>
    </source>
</reference>
<dbReference type="EMBL" id="FONV01000017">
    <property type="protein sequence ID" value="SFF67696.1"/>
    <property type="molecule type" value="Genomic_DNA"/>
</dbReference>
<dbReference type="AlphaFoldDB" id="A0A1I2KRY8"/>
<proteinExistence type="predicted"/>
<dbReference type="SUPFAM" id="SSF48452">
    <property type="entry name" value="TPR-like"/>
    <property type="match status" value="2"/>
</dbReference>
<sequence>MKTAQDLWDLLHEAQQLPYGAAQIALVDQLLRHVDTTDDAALRFSARLFATTAYIYGGEPVRAFPTFSWCVADFDRNPSPYHERWMHNLLWLFKNMVHSMTRFPELPLERTYAVLDDMERRYRESGHGLQPVFKHRYLVAQHVGLTDEADDWFRKWQAAPRNSLSDCAGCDPTSLVNHLAGEGRFEEAVELATPVLAGDLSCTEQPQSILSELMVVYLKTGRLQEAADAHRRSYLVERNNLADLWGIGDHIEFCARTGNEHRGLEILQRHIDWLDRAPSPAAAMSFAASAVLLLRRVTAIGHGDSPVRRAGRPDTTAAELAGELETFATGLAARFDARNGTSHQSEVIRGTMAAEPYGVQVPLSPTARRAPAAVPAPAPVVVEEPVVEVDDSATPAELIDLAEQHYRDDRGDALRAVLAAFDARHDDPADPALAGRLWTLRGYVMPDDAVAETTAAWERAADLFTEAGDMVRASEVRARLALYQARDGEPSAEVLSLIESDVAVQEEHGDPSGRASALIRLSHVYRLLGRLDEANEAGDRADRCAAETGDQRRLAYHGMVRAQNRAMAGRGEEAVEAARSAWVFYREHGPIREAAEAGMVLGQITDDPEEAVSALAAPIEFGLEGAQLPARANRGRALMRLDRAAEAIDDFVEAVALCAEAEQTEGGLFARQELAQAYHQAGRPVEAAEVAEEALLGFDRLGFEEPAADTRFLLAAVYRDLRDADRALAIYRDLIEKLEGNPAGRGQVGEQAGQLLYDVDRDSEAALTFRAAAESLREAGDLVGELRLLRRRLMALNYADEVPEAEEVIELATRRYAELPAELAAEPGVIWGRSVFAFEVGNLLMRRGRYAEALPHLYGAPERLREIGAVDDADRVEGMLAEALLRSGSPREAERILGALLKRMRPDAPTRELASELYDEATNQLNDR</sequence>
<name>A0A1I2KRY8_9ACTN</name>
<dbReference type="RefSeq" id="WP_093620773.1">
    <property type="nucleotide sequence ID" value="NZ_BOMT01000081.1"/>
</dbReference>
<organism evidence="1 2">
    <name type="scientific">Actinoplanes philippinensis</name>
    <dbReference type="NCBI Taxonomy" id="35752"/>
    <lineage>
        <taxon>Bacteria</taxon>
        <taxon>Bacillati</taxon>
        <taxon>Actinomycetota</taxon>
        <taxon>Actinomycetes</taxon>
        <taxon>Micromonosporales</taxon>
        <taxon>Micromonosporaceae</taxon>
        <taxon>Actinoplanes</taxon>
    </lineage>
</organism>
<evidence type="ECO:0000313" key="1">
    <source>
        <dbReference type="EMBL" id="SFF67696.1"/>
    </source>
</evidence>
<protein>
    <recommendedName>
        <fullName evidence="3">Tetratricopeptide repeat-containing protein</fullName>
    </recommendedName>
</protein>
<gene>
    <name evidence="1" type="ORF">SAMN05421541_117139</name>
</gene>
<evidence type="ECO:0000313" key="2">
    <source>
        <dbReference type="Proteomes" id="UP000199645"/>
    </source>
</evidence>